<accession>A0ACA9LGQ2</accession>
<reference evidence="1" key="1">
    <citation type="submission" date="2021-06" db="EMBL/GenBank/DDBJ databases">
        <authorList>
            <person name="Kallberg Y."/>
            <person name="Tangrot J."/>
            <person name="Rosling A."/>
        </authorList>
    </citation>
    <scope>NUCLEOTIDE SEQUENCE</scope>
    <source>
        <strain evidence="1">MA461A</strain>
    </source>
</reference>
<sequence length="281" mass="31283">MEFAVEGLPYYNRISHFGLLTYTFANAIEFIVAIIALMNGEIRVVQASIKGRQIEQKFNSTASLMSSSLMTLACITLLLPTALYSLINGTFNLSSEDITISVDDKMLHISYGMSIALLVVYALYLWFQLKTHKSLVTREIKYEDLVTREVKYEDLVTPEFLVRSIKGIVKSLDISETFIGLILIPMLGNFAEVFKNHIHSTSIAMKDNMNLAIGITIGGSAQVALFIIPILVIFGWIIGQPMSLLFLPFEAICLLIAVLLKNQLIQTDVQIGLKNDIQGVL</sequence>
<name>A0ACA9LGQ2_9GLOM</name>
<comment type="caution">
    <text evidence="1">The sequence shown here is derived from an EMBL/GenBank/DDBJ whole genome shotgun (WGS) entry which is preliminary data.</text>
</comment>
<evidence type="ECO:0000313" key="2">
    <source>
        <dbReference type="Proteomes" id="UP000789920"/>
    </source>
</evidence>
<gene>
    <name evidence="1" type="ORF">RPERSI_LOCUS3091</name>
</gene>
<evidence type="ECO:0000313" key="1">
    <source>
        <dbReference type="EMBL" id="CAG8529918.1"/>
    </source>
</evidence>
<dbReference type="Proteomes" id="UP000789920">
    <property type="component" value="Unassembled WGS sequence"/>
</dbReference>
<protein>
    <submittedName>
        <fullName evidence="1">23430_t:CDS:1</fullName>
    </submittedName>
</protein>
<proteinExistence type="predicted"/>
<dbReference type="EMBL" id="CAJVQC010003627">
    <property type="protein sequence ID" value="CAG8529918.1"/>
    <property type="molecule type" value="Genomic_DNA"/>
</dbReference>
<organism evidence="1 2">
    <name type="scientific">Racocetra persica</name>
    <dbReference type="NCBI Taxonomy" id="160502"/>
    <lineage>
        <taxon>Eukaryota</taxon>
        <taxon>Fungi</taxon>
        <taxon>Fungi incertae sedis</taxon>
        <taxon>Mucoromycota</taxon>
        <taxon>Glomeromycotina</taxon>
        <taxon>Glomeromycetes</taxon>
        <taxon>Diversisporales</taxon>
        <taxon>Gigasporaceae</taxon>
        <taxon>Racocetra</taxon>
    </lineage>
</organism>
<keyword evidence="2" id="KW-1185">Reference proteome</keyword>